<evidence type="ECO:0000256" key="2">
    <source>
        <dbReference type="SAM" id="SignalP"/>
    </source>
</evidence>
<dbReference type="EMBL" id="JAFIQS010000011">
    <property type="protein sequence ID" value="KAG5164832.1"/>
    <property type="molecule type" value="Genomic_DNA"/>
</dbReference>
<feature type="compositionally biased region" description="Low complexity" evidence="1">
    <location>
        <begin position="49"/>
        <end position="59"/>
    </location>
</feature>
<protein>
    <submittedName>
        <fullName evidence="3">Uncharacterized protein</fullName>
    </submittedName>
</protein>
<name>A0A8H7XQA1_PSICU</name>
<keyword evidence="2" id="KW-0732">Signal</keyword>
<sequence length="318" mass="33692">MISPTWIALLTFASVVSTYATPPTIRRAIPINVRRDNSFGNGNPIVTKSSGSSQPQSGGVHSNTASDEEPFECSVTVTEADAEISWRSTFPNQMQSLAWTGTGNIECSSPMLEMSMSIFAIDPSGTQHVIGSGSCAGCADLPVLTTDYICQQAEQGGECAGEWSVAYEATVEAPPDSEFLSGSGSCVAEGVLLSCEQTAVIGTARPYENANLPPGYVDNVELDPIAIEDIRDFHFKGGARQDNSKGLFFDTITDSDLEAIFERGLLDTSEWTKSNTGNWKRTFPYSGVGVTSGGGAANFIDIFITPIGGTVASMYPSS</sequence>
<organism evidence="3">
    <name type="scientific">Psilocybe cubensis</name>
    <name type="common">Psychedelic mushroom</name>
    <name type="synonym">Stropharia cubensis</name>
    <dbReference type="NCBI Taxonomy" id="181762"/>
    <lineage>
        <taxon>Eukaryota</taxon>
        <taxon>Fungi</taxon>
        <taxon>Dikarya</taxon>
        <taxon>Basidiomycota</taxon>
        <taxon>Agaricomycotina</taxon>
        <taxon>Agaricomycetes</taxon>
        <taxon>Agaricomycetidae</taxon>
        <taxon>Agaricales</taxon>
        <taxon>Agaricineae</taxon>
        <taxon>Strophariaceae</taxon>
        <taxon>Psilocybe</taxon>
    </lineage>
</organism>
<accession>A0A8H7XQA1</accession>
<dbReference type="AlphaFoldDB" id="A0A8H7XQA1"/>
<feature type="region of interest" description="Disordered" evidence="1">
    <location>
        <begin position="40"/>
        <end position="71"/>
    </location>
</feature>
<gene>
    <name evidence="3" type="ORF">JR316_010476</name>
</gene>
<comment type="caution">
    <text evidence="3">The sequence shown here is derived from an EMBL/GenBank/DDBJ whole genome shotgun (WGS) entry which is preliminary data.</text>
</comment>
<evidence type="ECO:0000313" key="3">
    <source>
        <dbReference type="EMBL" id="KAG5164832.1"/>
    </source>
</evidence>
<feature type="signal peptide" evidence="2">
    <location>
        <begin position="1"/>
        <end position="20"/>
    </location>
</feature>
<dbReference type="OrthoDB" id="3034371at2759"/>
<proteinExistence type="predicted"/>
<feature type="chain" id="PRO_5034999064" evidence="2">
    <location>
        <begin position="21"/>
        <end position="318"/>
    </location>
</feature>
<reference evidence="3" key="1">
    <citation type="submission" date="2021-02" db="EMBL/GenBank/DDBJ databases">
        <title>Psilocybe cubensis genome.</title>
        <authorList>
            <person name="Mckernan K.J."/>
            <person name="Crawford S."/>
            <person name="Trippe A."/>
            <person name="Kane L.T."/>
            <person name="Mclaughlin S."/>
        </authorList>
    </citation>
    <scope>NUCLEOTIDE SEQUENCE [LARGE SCALE GENOMIC DNA]</scope>
    <source>
        <strain evidence="3">MGC-MH-2018</strain>
    </source>
</reference>
<evidence type="ECO:0000256" key="1">
    <source>
        <dbReference type="SAM" id="MobiDB-lite"/>
    </source>
</evidence>